<dbReference type="PANTHER" id="PTHR22042:SF3">
    <property type="entry name" value="RIKEN CDNA 2900026A02 GENE"/>
    <property type="match status" value="1"/>
</dbReference>
<feature type="region of interest" description="Disordered" evidence="1">
    <location>
        <begin position="1064"/>
        <end position="1239"/>
    </location>
</feature>
<feature type="compositionally biased region" description="Basic and acidic residues" evidence="1">
    <location>
        <begin position="588"/>
        <end position="602"/>
    </location>
</feature>
<organism evidence="3 4">
    <name type="scientific">Acanthochromis polyacanthus</name>
    <name type="common">spiny chromis</name>
    <dbReference type="NCBI Taxonomy" id="80966"/>
    <lineage>
        <taxon>Eukaryota</taxon>
        <taxon>Metazoa</taxon>
        <taxon>Chordata</taxon>
        <taxon>Craniata</taxon>
        <taxon>Vertebrata</taxon>
        <taxon>Euteleostomi</taxon>
        <taxon>Actinopterygii</taxon>
        <taxon>Neopterygii</taxon>
        <taxon>Teleostei</taxon>
        <taxon>Neoteleostei</taxon>
        <taxon>Acanthomorphata</taxon>
        <taxon>Ovalentaria</taxon>
        <taxon>Pomacentridae</taxon>
        <taxon>Acanthochromis</taxon>
    </lineage>
</organism>
<feature type="compositionally biased region" description="Low complexity" evidence="1">
    <location>
        <begin position="1535"/>
        <end position="1550"/>
    </location>
</feature>
<feature type="compositionally biased region" description="Basic and acidic residues" evidence="1">
    <location>
        <begin position="457"/>
        <end position="473"/>
    </location>
</feature>
<feature type="compositionally biased region" description="Low complexity" evidence="1">
    <location>
        <begin position="1575"/>
        <end position="1585"/>
    </location>
</feature>
<feature type="region of interest" description="Disordered" evidence="1">
    <location>
        <begin position="414"/>
        <end position="498"/>
    </location>
</feature>
<feature type="region of interest" description="Disordered" evidence="1">
    <location>
        <begin position="925"/>
        <end position="980"/>
    </location>
</feature>
<feature type="compositionally biased region" description="Basic and acidic residues" evidence="1">
    <location>
        <begin position="1511"/>
        <end position="1520"/>
    </location>
</feature>
<feature type="region of interest" description="Disordered" evidence="1">
    <location>
        <begin position="575"/>
        <end position="698"/>
    </location>
</feature>
<feature type="compositionally biased region" description="Polar residues" evidence="1">
    <location>
        <begin position="1443"/>
        <end position="1456"/>
    </location>
</feature>
<dbReference type="Proteomes" id="UP000257200">
    <property type="component" value="Unplaced"/>
</dbReference>
<feature type="compositionally biased region" description="Low complexity" evidence="1">
    <location>
        <begin position="1466"/>
        <end position="1481"/>
    </location>
</feature>
<feature type="compositionally biased region" description="Basic and acidic residues" evidence="1">
    <location>
        <begin position="1636"/>
        <end position="1648"/>
    </location>
</feature>
<feature type="compositionally biased region" description="Basic and acidic residues" evidence="1">
    <location>
        <begin position="1064"/>
        <end position="1238"/>
    </location>
</feature>
<dbReference type="InParanoid" id="A0A3Q1FX71"/>
<evidence type="ECO:0000256" key="1">
    <source>
        <dbReference type="SAM" id="MobiDB-lite"/>
    </source>
</evidence>
<evidence type="ECO:0000313" key="3">
    <source>
        <dbReference type="Ensembl" id="ENSAPOP00000020222.1"/>
    </source>
</evidence>
<sequence>MAAQVEVKTGEVGRPVAGGRLHLSPLTDSSNKSLIEISSINQSHIITPEPNKPVPGPKPRLTPKPFAVEKNPTIKPILAPKPQTKPRPESTRLAGYKPEFPTSPKPQQPVATGKPRPVSASPNRPAPTSFKTSNKVNAGQTTKPTVQPFKPAPPLDPGDPSKPTAPVPVERQKPAASNLAHSKSLKKLPSAEWSGTTKKEDENDQTAQSKSATSITRAKSMGFLAQVGQEEEAKEKALPEVSVPLRPQTRGSRPRPVSAIFPGSPTKAETSVPAPRWATRRPLSADLTSKFESIGLSLHRKSPKADTKENTPEEKALPQNREQDKTPKSTTAQRTDGVGDPVLSDQSNKKAEEMKETDEDKRGVSIKSRISLLLDSSTSPVPGATGLGPDPQSPVQLVPDTEPPVGVKRLIKQLTEDTTPTQSPVLKPALKPRPLPLDLTKRFSSERSPDLVSLTEAADRHEISKDPQRRAEESAITPEEPEARQTFGATSKTSGPGVEVHTVRASLFENYVEKHSVLVMDEGNNAKDALSSPSFQRADMEDEGTLVTATYKEPVSPSSPMRILHAFDTVQAVEENRAVSESVPSAQWEDKAMTLRSRRSEGSRPAAERAGPAQGQPALAVMPERQPRYLRVGGLQKWTTSNLDQDAGLEKGMQKESQREGKVSLDKDKDRQGVAEQDEVAAAPKRLKTLQTDEQPKPRATYFALTGQMQEPVSPGDAGTSIVDMTAPFDEFSVTSALGGSQGKVLPMKKNPSLDEVFGKGPQDQVDELMRRSQMSPKEIPSASDRQAEDEMIEAGKKRELKKETERHKAKMKELEREKQKQLELEKQDHLEFARMKEREMQREFERQRQKAFEKEKQEFEEKQRAMERQKQIELEKQKLQELEREKQKELEREKKQRALERQKQIELEKQKQAELEKQKLQELEREKQKELERQRQLEREKRRELERQREIEREKLQEIERQREMERHRQREEERQRELDKERRLLELQKEKQRMEELERIKELERQQLAEFQKQKQKEKERQQILELEKQRLREKIEREQAEKMKQMALEQEMLRIKELDKERERQKELERERQKEIERERQRELEKRRQRDLERERQRQLDIERQELENQRLRQQEQEKEKQRLRDLERARQRQLDNERQELENQRLRREQEKERQRKEDLERLKEMERRQLLEFEKQKKAEKDRQQIMELERHRLKEKMEREEAEKMRHIAKQQETERQRLKEKQRKEEQERMWLESSSLRPKVVDLDSVLRNDPLSKSTSQRSDAATRWKEPYKPAILDIDSFTSQAQLTPSKDLSPLPSIQGLDAELGVRLQPTPERDVSWNIPAQTSVGFSSPVWTTSPMDPWELRPVEMSVDKPVDEPRKHANSLSPEQLLLRQEDRLLTPQKHKSNVVDDLFNLNPFSGAEAKAGNPAGGLYNNTPAEQIWFPRELQPPDNRGETQSYRRSQGSQELNRMRSRSVSRRSAPSSSAVEVSLSRMRSRSAHRERDRHSWVQQKQSVSGEEEGKESETPVRDTDSQYGTWETGLHTDDSLTPATPSSDSTLSPSPRKPTPPHTPGDHTSQFETDAVDGLPPSSSSDSQPLPFPDAPTSLLDTSALRSRAQLGKKRAPRTRPTRAARQNAALAEGGATEDWLYRDSTEPKAESKDDESDSEEQPRGADASPAVASQPQRIALFPGVDPSALKAQLKKRGDSDNHTDGLAPSPSQLSRSPKSPFLPRAARVLPPPGGKENGEEDSPQWLKELKSKKRLSQYENES</sequence>
<feature type="compositionally biased region" description="Basic and acidic residues" evidence="1">
    <location>
        <begin position="648"/>
        <end position="673"/>
    </location>
</feature>
<dbReference type="Ensembl" id="ENSAPOT00000030289.1">
    <property type="protein sequence ID" value="ENSAPOP00000020222.1"/>
    <property type="gene ID" value="ENSAPOG00000023745.1"/>
</dbReference>
<reference evidence="3" key="1">
    <citation type="submission" date="2025-08" db="UniProtKB">
        <authorList>
            <consortium name="Ensembl"/>
        </authorList>
    </citation>
    <scope>IDENTIFICATION</scope>
</reference>
<feature type="compositionally biased region" description="Basic and acidic residues" evidence="1">
    <location>
        <begin position="303"/>
        <end position="327"/>
    </location>
</feature>
<dbReference type="PANTHER" id="PTHR22042">
    <property type="entry name" value="TANKYRASE 1 BINDING PROTEIN"/>
    <property type="match status" value="1"/>
</dbReference>
<feature type="region of interest" description="Disordered" evidence="1">
    <location>
        <begin position="1434"/>
        <end position="1759"/>
    </location>
</feature>
<protein>
    <submittedName>
        <fullName evidence="3">Titin homolog</fullName>
    </submittedName>
</protein>
<name>A0A3Q1FX71_9TELE</name>
<feature type="compositionally biased region" description="Pro residues" evidence="1">
    <location>
        <begin position="50"/>
        <end position="62"/>
    </location>
</feature>
<feature type="domain" description="Tankyrase 1-binding protein C-terminal" evidence="2">
    <location>
        <begin position="1583"/>
        <end position="1750"/>
    </location>
</feature>
<keyword evidence="4" id="KW-1185">Reference proteome</keyword>
<dbReference type="SMART" id="SM01319">
    <property type="entry name" value="Tankyrase_bdg_C"/>
    <property type="match status" value="1"/>
</dbReference>
<dbReference type="InterPro" id="IPR040006">
    <property type="entry name" value="TNKS1BP1-like"/>
</dbReference>
<feature type="compositionally biased region" description="Basic and acidic residues" evidence="1">
    <location>
        <begin position="347"/>
        <end position="363"/>
    </location>
</feature>
<proteinExistence type="predicted"/>
<dbReference type="STRING" id="80966.ENSAPOP00000020222"/>
<feature type="region of interest" description="Disordered" evidence="1">
    <location>
        <begin position="739"/>
        <end position="896"/>
    </location>
</feature>
<dbReference type="InterPro" id="IPR032764">
    <property type="entry name" value="Tankyrase-bd_C"/>
</dbReference>
<feature type="compositionally biased region" description="Basic and acidic residues" evidence="1">
    <location>
        <begin position="439"/>
        <end position="449"/>
    </location>
</feature>
<dbReference type="Pfam" id="PF15327">
    <property type="entry name" value="Tankyrase_bdg_C"/>
    <property type="match status" value="1"/>
</dbReference>
<evidence type="ECO:0000313" key="4">
    <source>
        <dbReference type="Proteomes" id="UP000257200"/>
    </source>
</evidence>
<evidence type="ECO:0000259" key="2">
    <source>
        <dbReference type="SMART" id="SM01319"/>
    </source>
</evidence>
<feature type="compositionally biased region" description="Basic and acidic residues" evidence="1">
    <location>
        <begin position="786"/>
        <end position="896"/>
    </location>
</feature>
<feature type="compositionally biased region" description="Basic residues" evidence="1">
    <location>
        <begin position="1607"/>
        <end position="1619"/>
    </location>
</feature>
<feature type="compositionally biased region" description="Polar residues" evidence="1">
    <location>
        <begin position="129"/>
        <end position="145"/>
    </location>
</feature>
<feature type="region of interest" description="Disordered" evidence="1">
    <location>
        <begin position="40"/>
        <end position="402"/>
    </location>
</feature>
<feature type="compositionally biased region" description="Polar residues" evidence="1">
    <location>
        <begin position="205"/>
        <end position="217"/>
    </location>
</feature>
<accession>A0A3Q1FX71</accession>
<reference evidence="3" key="2">
    <citation type="submission" date="2025-09" db="UniProtKB">
        <authorList>
            <consortium name="Ensembl"/>
        </authorList>
    </citation>
    <scope>IDENTIFICATION</scope>
</reference>
<dbReference type="GeneTree" id="ENSGT00940000154184"/>